<evidence type="ECO:0000259" key="1">
    <source>
        <dbReference type="PROSITE" id="PS50206"/>
    </source>
</evidence>
<sequence length="223" mass="25038">MTDNIERRRRYEECQQQVLNYQGQFPDVPTMTSEQLVEILQGTESSNLTIVDVRTAEEQAVSKIPGAIPLHELQIQPNPNDEDQIAVYCTVGYRSGREARRLQETHPQWKGKIFNLDGILAYSFVEGAPSLVTTTATAITSGDATTTTTTTTTSNPKPTKRIHTYGPIWNCANPDYEAVWFQKTSFVGHVCQTVCCSVGRMCQHYASVCRISRSKRESRDSLQ</sequence>
<name>A0A9K3KST7_9STRA</name>
<dbReference type="PROSITE" id="PS50206">
    <property type="entry name" value="RHODANESE_3"/>
    <property type="match status" value="1"/>
</dbReference>
<dbReference type="SMART" id="SM00450">
    <property type="entry name" value="RHOD"/>
    <property type="match status" value="1"/>
</dbReference>
<dbReference type="AlphaFoldDB" id="A0A9K3KST7"/>
<evidence type="ECO:0000313" key="2">
    <source>
        <dbReference type="EMBL" id="KAG7349235.1"/>
    </source>
</evidence>
<dbReference type="OrthoDB" id="48946at2759"/>
<dbReference type="Proteomes" id="UP000693970">
    <property type="component" value="Unassembled WGS sequence"/>
</dbReference>
<organism evidence="2 3">
    <name type="scientific">Nitzschia inconspicua</name>
    <dbReference type="NCBI Taxonomy" id="303405"/>
    <lineage>
        <taxon>Eukaryota</taxon>
        <taxon>Sar</taxon>
        <taxon>Stramenopiles</taxon>
        <taxon>Ochrophyta</taxon>
        <taxon>Bacillariophyta</taxon>
        <taxon>Bacillariophyceae</taxon>
        <taxon>Bacillariophycidae</taxon>
        <taxon>Bacillariales</taxon>
        <taxon>Bacillariaceae</taxon>
        <taxon>Nitzschia</taxon>
    </lineage>
</organism>
<keyword evidence="3" id="KW-1185">Reference proteome</keyword>
<dbReference type="EMBL" id="JAGRRH010000019">
    <property type="protein sequence ID" value="KAG7349235.1"/>
    <property type="molecule type" value="Genomic_DNA"/>
</dbReference>
<reference evidence="2" key="1">
    <citation type="journal article" date="2021" name="Sci. Rep.">
        <title>Diploid genomic architecture of Nitzschia inconspicua, an elite biomass production diatom.</title>
        <authorList>
            <person name="Oliver A."/>
            <person name="Podell S."/>
            <person name="Pinowska A."/>
            <person name="Traller J.C."/>
            <person name="Smith S.R."/>
            <person name="McClure R."/>
            <person name="Beliaev A."/>
            <person name="Bohutskyi P."/>
            <person name="Hill E.A."/>
            <person name="Rabines A."/>
            <person name="Zheng H."/>
            <person name="Allen L.Z."/>
            <person name="Kuo A."/>
            <person name="Grigoriev I.V."/>
            <person name="Allen A.E."/>
            <person name="Hazlebeck D."/>
            <person name="Allen E.E."/>
        </authorList>
    </citation>
    <scope>NUCLEOTIDE SEQUENCE</scope>
    <source>
        <strain evidence="2">Hildebrandi</strain>
    </source>
</reference>
<dbReference type="Pfam" id="PF00581">
    <property type="entry name" value="Rhodanese"/>
    <property type="match status" value="1"/>
</dbReference>
<reference evidence="2" key="2">
    <citation type="submission" date="2021-04" db="EMBL/GenBank/DDBJ databases">
        <authorList>
            <person name="Podell S."/>
        </authorList>
    </citation>
    <scope>NUCLEOTIDE SEQUENCE</scope>
    <source>
        <strain evidence="2">Hildebrandi</strain>
    </source>
</reference>
<protein>
    <submittedName>
        <fullName evidence="2">Rhodanese-like domain containing protein</fullName>
    </submittedName>
</protein>
<dbReference type="CDD" id="cd00158">
    <property type="entry name" value="RHOD"/>
    <property type="match status" value="1"/>
</dbReference>
<feature type="domain" description="Rhodanese" evidence="1">
    <location>
        <begin position="44"/>
        <end position="131"/>
    </location>
</feature>
<gene>
    <name evidence="2" type="ORF">IV203_011832</name>
</gene>
<comment type="caution">
    <text evidence="2">The sequence shown here is derived from an EMBL/GenBank/DDBJ whole genome shotgun (WGS) entry which is preliminary data.</text>
</comment>
<evidence type="ECO:0000313" key="3">
    <source>
        <dbReference type="Proteomes" id="UP000693970"/>
    </source>
</evidence>
<dbReference type="InterPro" id="IPR001763">
    <property type="entry name" value="Rhodanese-like_dom"/>
</dbReference>
<accession>A0A9K3KST7</accession>
<proteinExistence type="predicted"/>